<dbReference type="VEuPathDB" id="FungiDB:I7I52_07412"/>
<dbReference type="Proteomes" id="UP000670092">
    <property type="component" value="Unassembled WGS sequence"/>
</dbReference>
<comment type="caution">
    <text evidence="1">The sequence shown here is derived from an EMBL/GenBank/DDBJ whole genome shotgun (WGS) entry which is preliminary data.</text>
</comment>
<evidence type="ECO:0000313" key="2">
    <source>
        <dbReference type="Proteomes" id="UP000670092"/>
    </source>
</evidence>
<name>A0A8H8CUP4_AJECA</name>
<sequence length="59" mass="6436">MMRFLETRGPSVSLACTLKSGISIDRNGTLISSTLFMRTEPPTENFRPSGLCPSYSIPA</sequence>
<reference evidence="1 2" key="1">
    <citation type="submission" date="2021-01" db="EMBL/GenBank/DDBJ databases">
        <title>Chromosome-level genome assembly of a human fungal pathogen reveals clustering of transcriptionally co-regulated genes.</title>
        <authorList>
            <person name="Voorhies M."/>
            <person name="Cohen S."/>
            <person name="Shea T.P."/>
            <person name="Petrus S."/>
            <person name="Munoz J.F."/>
            <person name="Poplawski S."/>
            <person name="Goldman W.E."/>
            <person name="Michael T."/>
            <person name="Cuomo C.A."/>
            <person name="Sil A."/>
            <person name="Beyhan S."/>
        </authorList>
    </citation>
    <scope>NUCLEOTIDE SEQUENCE [LARGE SCALE GENOMIC DNA]</scope>
    <source>
        <strain evidence="1 2">G184AR</strain>
    </source>
</reference>
<protein>
    <submittedName>
        <fullName evidence="1">Uncharacterized protein</fullName>
    </submittedName>
</protein>
<accession>A0A8H8CUP4</accession>
<organism evidence="1 2">
    <name type="scientific">Ajellomyces capsulatus</name>
    <name type="common">Darling's disease fungus</name>
    <name type="synonym">Histoplasma capsulatum</name>
    <dbReference type="NCBI Taxonomy" id="5037"/>
    <lineage>
        <taxon>Eukaryota</taxon>
        <taxon>Fungi</taxon>
        <taxon>Dikarya</taxon>
        <taxon>Ascomycota</taxon>
        <taxon>Pezizomycotina</taxon>
        <taxon>Eurotiomycetes</taxon>
        <taxon>Eurotiomycetidae</taxon>
        <taxon>Onygenales</taxon>
        <taxon>Ajellomycetaceae</taxon>
        <taxon>Histoplasma</taxon>
    </lineage>
</organism>
<gene>
    <name evidence="1" type="ORF">I7I52_07412</name>
</gene>
<dbReference type="EMBL" id="JAEVHI010000005">
    <property type="protein sequence ID" value="KAG5290404.1"/>
    <property type="molecule type" value="Genomic_DNA"/>
</dbReference>
<dbReference type="AlphaFoldDB" id="A0A8H8CUP4"/>
<proteinExistence type="predicted"/>
<evidence type="ECO:0000313" key="1">
    <source>
        <dbReference type="EMBL" id="KAG5290404.1"/>
    </source>
</evidence>